<feature type="region of interest" description="Disordered" evidence="1">
    <location>
        <begin position="22"/>
        <end position="92"/>
    </location>
</feature>
<evidence type="ECO:0000313" key="4">
    <source>
        <dbReference type="Proteomes" id="UP000270025"/>
    </source>
</evidence>
<feature type="compositionally biased region" description="Polar residues" evidence="1">
    <location>
        <begin position="53"/>
        <end position="92"/>
    </location>
</feature>
<dbReference type="AlphaFoldDB" id="A0A3S4L5U6"/>
<dbReference type="Proteomes" id="UP000270025">
    <property type="component" value="Chromosome"/>
</dbReference>
<sequence length="220" mass="23366">MKRSLIRWTAASLVAASLGLALGGCGSKDKTTSSSEKASSSKVEKKPKASLNKKATVSSSQAKENTTPSSQASNPSASTEPNKAEDTSSTDQAVVPADLVGTWVGSSPQADSIKMTIEANGDITTVVSFKNDSEPTRTATYTARAIQASGNVYYWESEGLNGADALLPGITGLGVANFRFKPGFILEEGHYTPIAFTTDINTDFDYSNYRDFHFSLTKEQ</sequence>
<proteinExistence type="predicted"/>
<reference evidence="3 4" key="1">
    <citation type="submission" date="2018-12" db="EMBL/GenBank/DDBJ databases">
        <authorList>
            <consortium name="Pathogen Informatics"/>
        </authorList>
    </citation>
    <scope>NUCLEOTIDE SEQUENCE [LARGE SCALE GENOMIC DNA]</scope>
    <source>
        <strain evidence="3 4">NCTC3166</strain>
    </source>
</reference>
<accession>A0A3S4L5U6</accession>
<feature type="chain" id="PRO_5038376971" evidence="2">
    <location>
        <begin position="24"/>
        <end position="220"/>
    </location>
</feature>
<dbReference type="PROSITE" id="PS51257">
    <property type="entry name" value="PROKAR_LIPOPROTEIN"/>
    <property type="match status" value="1"/>
</dbReference>
<feature type="compositionally biased region" description="Low complexity" evidence="1">
    <location>
        <begin position="32"/>
        <end position="41"/>
    </location>
</feature>
<keyword evidence="3" id="KW-0449">Lipoprotein</keyword>
<evidence type="ECO:0000256" key="2">
    <source>
        <dbReference type="SAM" id="SignalP"/>
    </source>
</evidence>
<evidence type="ECO:0000256" key="1">
    <source>
        <dbReference type="SAM" id="MobiDB-lite"/>
    </source>
</evidence>
<keyword evidence="2" id="KW-0732">Signal</keyword>
<name>A0A3S4L5U6_9STRE</name>
<evidence type="ECO:0000313" key="3">
    <source>
        <dbReference type="EMBL" id="VED67351.1"/>
    </source>
</evidence>
<organism evidence="3 4">
    <name type="scientific">Streptococcus viridans</name>
    <dbReference type="NCBI Taxonomy" id="78535"/>
    <lineage>
        <taxon>Bacteria</taxon>
        <taxon>Bacillati</taxon>
        <taxon>Bacillota</taxon>
        <taxon>Bacilli</taxon>
        <taxon>Lactobacillales</taxon>
        <taxon>Streptococcaceae</taxon>
        <taxon>Streptococcus</taxon>
    </lineage>
</organism>
<gene>
    <name evidence="3" type="ORF">NCTC3166_01173</name>
</gene>
<dbReference type="RefSeq" id="WP_126404345.1">
    <property type="nucleotide sequence ID" value="NZ_LR134266.1"/>
</dbReference>
<protein>
    <submittedName>
        <fullName evidence="3">Lipoprotein</fullName>
    </submittedName>
</protein>
<feature type="signal peptide" evidence="2">
    <location>
        <begin position="1"/>
        <end position="23"/>
    </location>
</feature>
<dbReference type="EMBL" id="LR134266">
    <property type="protein sequence ID" value="VED67351.1"/>
    <property type="molecule type" value="Genomic_DNA"/>
</dbReference>
<keyword evidence="4" id="KW-1185">Reference proteome</keyword>
<dbReference type="KEGG" id="svf:NCTC3166_01173"/>